<reference evidence="2 3" key="1">
    <citation type="journal article" date="2020" name="Mol. Plant">
        <title>The Chromosome-Based Rubber Tree Genome Provides New Insights into Spurge Genome Evolution and Rubber Biosynthesis.</title>
        <authorList>
            <person name="Liu J."/>
            <person name="Shi C."/>
            <person name="Shi C.C."/>
            <person name="Li W."/>
            <person name="Zhang Q.J."/>
            <person name="Zhang Y."/>
            <person name="Li K."/>
            <person name="Lu H.F."/>
            <person name="Shi C."/>
            <person name="Zhu S.T."/>
            <person name="Xiao Z.Y."/>
            <person name="Nan H."/>
            <person name="Yue Y."/>
            <person name="Zhu X.G."/>
            <person name="Wu Y."/>
            <person name="Hong X.N."/>
            <person name="Fan G.Y."/>
            <person name="Tong Y."/>
            <person name="Zhang D."/>
            <person name="Mao C.L."/>
            <person name="Liu Y.L."/>
            <person name="Hao S.J."/>
            <person name="Liu W.Q."/>
            <person name="Lv M.Q."/>
            <person name="Zhang H.B."/>
            <person name="Liu Y."/>
            <person name="Hu-Tang G.R."/>
            <person name="Wang J.P."/>
            <person name="Wang J.H."/>
            <person name="Sun Y.H."/>
            <person name="Ni S.B."/>
            <person name="Chen W.B."/>
            <person name="Zhang X.C."/>
            <person name="Jiao Y.N."/>
            <person name="Eichler E.E."/>
            <person name="Li G.H."/>
            <person name="Liu X."/>
            <person name="Gao L.Z."/>
        </authorList>
    </citation>
    <scope>NUCLEOTIDE SEQUENCE [LARGE SCALE GENOMIC DNA]</scope>
    <source>
        <strain evidence="3">cv. GT1</strain>
        <tissue evidence="2">Leaf</tissue>
    </source>
</reference>
<protein>
    <submittedName>
        <fullName evidence="2">Uncharacterized protein</fullName>
    </submittedName>
</protein>
<comment type="caution">
    <text evidence="2">The sequence shown here is derived from an EMBL/GenBank/DDBJ whole genome shotgun (WGS) entry which is preliminary data.</text>
</comment>
<keyword evidence="3" id="KW-1185">Reference proteome</keyword>
<sequence>MNMRSLLLPATNQLHLGHAFFNPQNILEEIRSAAPPNMLINQPNPNEPIMPGRGGMEELPKPPVVNRPPEKRQRVPSATTALSMGTLPTHPLRTMPDDQPVKKTNVLQQEGEDVLMKDGLFAPANMPY</sequence>
<gene>
    <name evidence="2" type="ORF">GH714_037668</name>
</gene>
<feature type="region of interest" description="Disordered" evidence="1">
    <location>
        <begin position="37"/>
        <end position="100"/>
    </location>
</feature>
<dbReference type="Proteomes" id="UP000467840">
    <property type="component" value="Chromosome 15"/>
</dbReference>
<dbReference type="EMBL" id="JAAGAX010000005">
    <property type="protein sequence ID" value="KAF2315046.1"/>
    <property type="molecule type" value="Genomic_DNA"/>
</dbReference>
<dbReference type="AlphaFoldDB" id="A0A6A6MRX2"/>
<evidence type="ECO:0000313" key="3">
    <source>
        <dbReference type="Proteomes" id="UP000467840"/>
    </source>
</evidence>
<evidence type="ECO:0000256" key="1">
    <source>
        <dbReference type="SAM" id="MobiDB-lite"/>
    </source>
</evidence>
<proteinExistence type="predicted"/>
<evidence type="ECO:0000313" key="2">
    <source>
        <dbReference type="EMBL" id="KAF2315046.1"/>
    </source>
</evidence>
<organism evidence="2 3">
    <name type="scientific">Hevea brasiliensis</name>
    <name type="common">Para rubber tree</name>
    <name type="synonym">Siphonia brasiliensis</name>
    <dbReference type="NCBI Taxonomy" id="3981"/>
    <lineage>
        <taxon>Eukaryota</taxon>
        <taxon>Viridiplantae</taxon>
        <taxon>Streptophyta</taxon>
        <taxon>Embryophyta</taxon>
        <taxon>Tracheophyta</taxon>
        <taxon>Spermatophyta</taxon>
        <taxon>Magnoliopsida</taxon>
        <taxon>eudicotyledons</taxon>
        <taxon>Gunneridae</taxon>
        <taxon>Pentapetalae</taxon>
        <taxon>rosids</taxon>
        <taxon>fabids</taxon>
        <taxon>Malpighiales</taxon>
        <taxon>Euphorbiaceae</taxon>
        <taxon>Crotonoideae</taxon>
        <taxon>Micrandreae</taxon>
        <taxon>Hevea</taxon>
    </lineage>
</organism>
<accession>A0A6A6MRX2</accession>
<name>A0A6A6MRX2_HEVBR</name>